<gene>
    <name evidence="1" type="ORF">VAMP_125n68</name>
</gene>
<organism evidence="1 2">
    <name type="scientific">Candidatus Vampirococcus lugosii</name>
    <dbReference type="NCBI Taxonomy" id="2789015"/>
    <lineage>
        <taxon>Bacteria</taxon>
        <taxon>Candidatus Absconditibacteriota</taxon>
        <taxon>Vampirococcus</taxon>
    </lineage>
</organism>
<dbReference type="Proteomes" id="UP000680365">
    <property type="component" value="Unassembled WGS sequence"/>
</dbReference>
<evidence type="ECO:0000313" key="2">
    <source>
        <dbReference type="Proteomes" id="UP000680365"/>
    </source>
</evidence>
<reference evidence="1 2" key="1">
    <citation type="journal article" date="2021" name="Nat. Commun.">
        <title>Reductive evolution and unique predatory mode in the CPR bacterium Vampirococcus lugosii.</title>
        <authorList>
            <person name="Moreira D."/>
            <person name="Zivanovic Y."/>
            <person name="Lopez-Archilla A.I."/>
            <person name="Iniesto M."/>
            <person name="Lopez-Garcia P."/>
        </authorList>
    </citation>
    <scope>NUCLEOTIDE SEQUENCE [LARGE SCALE GENOMIC DNA]</scope>
    <source>
        <strain evidence="1">Chiprana</strain>
    </source>
</reference>
<protein>
    <submittedName>
        <fullName evidence="1">Uncharacterized protein</fullName>
    </submittedName>
</protein>
<sequence>MEFEKHIHDLENIDIKDPEISQMLIELKQDILSINEQSFEAKELCDKAVFAIDEKNKEELMYYLEKLSSMEKKESKEAIISSTKDLENLKNNIPQNQLNKVNKEYLDSLTREQRDKIIFEIAEKGRENDYKEVENIAKELANNEKGVIGKLISYIMKKSI</sequence>
<evidence type="ECO:0000313" key="1">
    <source>
        <dbReference type="EMBL" id="MBS8122144.1"/>
    </source>
</evidence>
<name>A0ABS5QM44_9BACT</name>
<accession>A0ABS5QM44</accession>
<dbReference type="RefSeq" id="WP_213349392.1">
    <property type="nucleotide sequence ID" value="NZ_JAEDAM010000045.1"/>
</dbReference>
<keyword evidence="2" id="KW-1185">Reference proteome</keyword>
<dbReference type="EMBL" id="JAEDAM010000045">
    <property type="protein sequence ID" value="MBS8122144.1"/>
    <property type="molecule type" value="Genomic_DNA"/>
</dbReference>
<proteinExistence type="predicted"/>
<comment type="caution">
    <text evidence="1">The sequence shown here is derived from an EMBL/GenBank/DDBJ whole genome shotgun (WGS) entry which is preliminary data.</text>
</comment>